<organism evidence="2 3">
    <name type="scientific">Vitrella brassicaformis (strain CCMP3155)</name>
    <dbReference type="NCBI Taxonomy" id="1169540"/>
    <lineage>
        <taxon>Eukaryota</taxon>
        <taxon>Sar</taxon>
        <taxon>Alveolata</taxon>
        <taxon>Colpodellida</taxon>
        <taxon>Vitrellaceae</taxon>
        <taxon>Vitrella</taxon>
    </lineage>
</organism>
<sequence>MPRHPHVQHYYYPPGRPAFPLINTPASYGYDEGLSRHYYPVPATAPDAPEGQQTEMCAPCEAVVNAARAMDQWIREQVAKIGDSLRQCGCCLVSGPESQEAQRPSDPSADDQLTGTSPTRRPADRHLADHTSLGERCTPPGSAAARRPSCCIPPPSPSPSPPPPYGVCGCGSAPGPAAAHLHGHGHPTTDGTAAPAGSPHDVRRTMATATYLPLRTGACCNRCWAA</sequence>
<feature type="region of interest" description="Disordered" evidence="1">
    <location>
        <begin position="96"/>
        <end position="142"/>
    </location>
</feature>
<accession>A0A0G4F239</accession>
<keyword evidence="3" id="KW-1185">Reference proteome</keyword>
<name>A0A0G4F239_VITBC</name>
<dbReference type="EMBL" id="CDMY01000364">
    <property type="protein sequence ID" value="CEM05815.1"/>
    <property type="molecule type" value="Genomic_DNA"/>
</dbReference>
<protein>
    <submittedName>
        <fullName evidence="2">Uncharacterized protein</fullName>
    </submittedName>
</protein>
<gene>
    <name evidence="2" type="ORF">Vbra_14341</name>
</gene>
<dbReference type="PhylomeDB" id="A0A0G4F239"/>
<proteinExistence type="predicted"/>
<evidence type="ECO:0000256" key="1">
    <source>
        <dbReference type="SAM" id="MobiDB-lite"/>
    </source>
</evidence>
<evidence type="ECO:0000313" key="3">
    <source>
        <dbReference type="Proteomes" id="UP000041254"/>
    </source>
</evidence>
<dbReference type="AlphaFoldDB" id="A0A0G4F239"/>
<dbReference type="InParanoid" id="A0A0G4F239"/>
<dbReference type="Proteomes" id="UP000041254">
    <property type="component" value="Unassembled WGS sequence"/>
</dbReference>
<feature type="region of interest" description="Disordered" evidence="1">
    <location>
        <begin position="178"/>
        <end position="200"/>
    </location>
</feature>
<evidence type="ECO:0000313" key="2">
    <source>
        <dbReference type="EMBL" id="CEM05815.1"/>
    </source>
</evidence>
<dbReference type="VEuPathDB" id="CryptoDB:Vbra_14341"/>
<feature type="compositionally biased region" description="Basic and acidic residues" evidence="1">
    <location>
        <begin position="121"/>
        <end position="133"/>
    </location>
</feature>
<reference evidence="2 3" key="1">
    <citation type="submission" date="2014-11" db="EMBL/GenBank/DDBJ databases">
        <authorList>
            <person name="Zhu J."/>
            <person name="Qi W."/>
            <person name="Song R."/>
        </authorList>
    </citation>
    <scope>NUCLEOTIDE SEQUENCE [LARGE SCALE GENOMIC DNA]</scope>
</reference>